<dbReference type="EMBL" id="QGDQ01000015">
    <property type="protein sequence ID" value="PWJ53011.1"/>
    <property type="molecule type" value="Genomic_DNA"/>
</dbReference>
<evidence type="ECO:0000256" key="1">
    <source>
        <dbReference type="ARBA" id="ARBA00023125"/>
    </source>
</evidence>
<evidence type="ECO:0000313" key="4">
    <source>
        <dbReference type="EMBL" id="PWJ53011.1"/>
    </source>
</evidence>
<dbReference type="PROSITE" id="PS50977">
    <property type="entry name" value="HTH_TETR_2"/>
    <property type="match status" value="1"/>
</dbReference>
<sequence length="209" mass="21996">MAAARALVDERGPSGFTTDDLAARADVSRRTVFNHFSHLEDVVVAAVEAQLASAITAVQADLAASQARSGPLDDLEAILSTPELATTLSWLGRALSGPGCEPAAERVREQAMRQFGAGTALRLRERYPDVAPLELELLTTVVANGMAVVATAWLDETEGALDDASRRRWSELLAVLFSAVRDGFGRRVGAAVTASHAPASTLARSTEGA</sequence>
<feature type="domain" description="HTH tetR-type" evidence="3">
    <location>
        <begin position="1"/>
        <end position="54"/>
    </location>
</feature>
<dbReference type="Proteomes" id="UP000245469">
    <property type="component" value="Unassembled WGS sequence"/>
</dbReference>
<dbReference type="GO" id="GO:0003677">
    <property type="term" value="F:DNA binding"/>
    <property type="evidence" value="ECO:0007669"/>
    <property type="project" value="UniProtKB-UniRule"/>
</dbReference>
<accession>A0A316A536</accession>
<comment type="caution">
    <text evidence="4">The sequence shown here is derived from an EMBL/GenBank/DDBJ whole genome shotgun (WGS) entry which is preliminary data.</text>
</comment>
<gene>
    <name evidence="4" type="ORF">BXY45_11528</name>
</gene>
<dbReference type="InterPro" id="IPR001647">
    <property type="entry name" value="HTH_TetR"/>
</dbReference>
<dbReference type="SUPFAM" id="SSF46689">
    <property type="entry name" value="Homeodomain-like"/>
    <property type="match status" value="1"/>
</dbReference>
<dbReference type="Pfam" id="PF00440">
    <property type="entry name" value="TetR_N"/>
    <property type="match status" value="1"/>
</dbReference>
<keyword evidence="5" id="KW-1185">Reference proteome</keyword>
<feature type="DNA-binding region" description="H-T-H motif" evidence="2">
    <location>
        <begin position="17"/>
        <end position="36"/>
    </location>
</feature>
<evidence type="ECO:0000259" key="3">
    <source>
        <dbReference type="PROSITE" id="PS50977"/>
    </source>
</evidence>
<dbReference type="InterPro" id="IPR009057">
    <property type="entry name" value="Homeodomain-like_sf"/>
</dbReference>
<evidence type="ECO:0000256" key="2">
    <source>
        <dbReference type="PROSITE-ProRule" id="PRU00335"/>
    </source>
</evidence>
<reference evidence="4 5" key="1">
    <citation type="submission" date="2018-03" db="EMBL/GenBank/DDBJ databases">
        <title>Genomic Encyclopedia of Archaeal and Bacterial Type Strains, Phase II (KMG-II): from individual species to whole genera.</title>
        <authorList>
            <person name="Goeker M."/>
        </authorList>
    </citation>
    <scope>NUCLEOTIDE SEQUENCE [LARGE SCALE GENOMIC DNA]</scope>
    <source>
        <strain evidence="4 5">DSM 44889</strain>
    </source>
</reference>
<keyword evidence="1 2" id="KW-0238">DNA-binding</keyword>
<name>A0A316A536_9ACTN</name>
<evidence type="ECO:0000313" key="5">
    <source>
        <dbReference type="Proteomes" id="UP000245469"/>
    </source>
</evidence>
<proteinExistence type="predicted"/>
<dbReference type="AlphaFoldDB" id="A0A316A536"/>
<organism evidence="4 5">
    <name type="scientific">Quadrisphaera granulorum</name>
    <dbReference type="NCBI Taxonomy" id="317664"/>
    <lineage>
        <taxon>Bacteria</taxon>
        <taxon>Bacillati</taxon>
        <taxon>Actinomycetota</taxon>
        <taxon>Actinomycetes</taxon>
        <taxon>Kineosporiales</taxon>
        <taxon>Kineosporiaceae</taxon>
        <taxon>Quadrisphaera</taxon>
    </lineage>
</organism>
<dbReference type="Gene3D" id="1.10.357.10">
    <property type="entry name" value="Tetracycline Repressor, domain 2"/>
    <property type="match status" value="1"/>
</dbReference>
<protein>
    <submittedName>
        <fullName evidence="4">TetR family transcriptional regulator</fullName>
    </submittedName>
</protein>